<proteinExistence type="predicted"/>
<evidence type="ECO:0000313" key="3">
    <source>
        <dbReference type="EMBL" id="KAK4535257.1"/>
    </source>
</evidence>
<dbReference type="GO" id="GO:0043495">
    <property type="term" value="F:protein-membrane adaptor activity"/>
    <property type="evidence" value="ECO:0007669"/>
    <property type="project" value="TreeGrafter"/>
</dbReference>
<evidence type="ECO:0000313" key="4">
    <source>
        <dbReference type="Proteomes" id="UP001301350"/>
    </source>
</evidence>
<feature type="region of interest" description="Disordered" evidence="1">
    <location>
        <begin position="1"/>
        <end position="49"/>
    </location>
</feature>
<keyword evidence="2" id="KW-0812">Transmembrane</keyword>
<evidence type="ECO:0008006" key="5">
    <source>
        <dbReference type="Google" id="ProtNLM"/>
    </source>
</evidence>
<dbReference type="InterPro" id="IPR045119">
    <property type="entry name" value="SUN1-5"/>
</dbReference>
<name>A0AAV9ISD9_CYACA</name>
<keyword evidence="2" id="KW-1133">Transmembrane helix</keyword>
<gene>
    <name evidence="3" type="ORF">CDCA_CDCA04G1282</name>
</gene>
<reference evidence="3 4" key="1">
    <citation type="submission" date="2022-07" db="EMBL/GenBank/DDBJ databases">
        <title>Genome-wide signatures of adaptation to extreme environments.</title>
        <authorList>
            <person name="Cho C.H."/>
            <person name="Yoon H.S."/>
        </authorList>
    </citation>
    <scope>NUCLEOTIDE SEQUENCE [LARGE SCALE GENOMIC DNA]</scope>
    <source>
        <strain evidence="3 4">DBV 063 E5</strain>
    </source>
</reference>
<sequence>MSHNSTPLGQRRAPFGGLGRSVMTLPASSRDSEEHAEQPHIPTHSYNTRHSEKLRHHRFVWHDSDGWSLPPESSDEPCDVDAAGLLEMHAPRGRSRARSVSDASQHGEGLIGQLVASNETAVRRTRAVYAQNTYGRRWRLRRLARRWRRKMSLRRLRQSVQRQCRQWKQMRLPYKRSAWWGGVMCLLLSLAITLLLVPRWRRGVVGMAAAERAWFQRMTSAMHVRMTRQWERIACRERAGDVLAGSEASAFSSQVTSAWKCWWPGWLWHWPRRGGIRRLGVGMRTDGGRAWQAGSPLFRARRRLATLQVLPRTWWRHSVGGWLWSRVWHQRGRRSHHVLQEVRALRAKVATLEERMGTLGAARGAADEPIIGGATSHDPVETLAAQVFEQARLLHILHEKVVTWERAGHGDEAPAAPRPAIAALEKRVERMEQAHVLDIAGRQRDYALVSIGACIVSSEPSRRRQLLRYTQQRWANGSMADVSLPRPRHPAVMLRAVHAPQMLVPGQCWRFDTESATVLVHLPYPIRVTAVSVLHLPPDLDPQYRPGDRCGGYADRAAPPGELRIEAVRTDRLARDMSLASGAFNLSACLHQWALGGCRQVYTVSPHRSAHPVQLLRVSLSRREAGCSTCIYKLGVHGSPGTSLIME</sequence>
<dbReference type="Gene3D" id="2.60.120.260">
    <property type="entry name" value="Galactose-binding domain-like"/>
    <property type="match status" value="1"/>
</dbReference>
<evidence type="ECO:0000256" key="1">
    <source>
        <dbReference type="SAM" id="MobiDB-lite"/>
    </source>
</evidence>
<dbReference type="Proteomes" id="UP001301350">
    <property type="component" value="Unassembled WGS sequence"/>
</dbReference>
<feature type="transmembrane region" description="Helical" evidence="2">
    <location>
        <begin position="178"/>
        <end position="197"/>
    </location>
</feature>
<dbReference type="GO" id="GO:0005635">
    <property type="term" value="C:nuclear envelope"/>
    <property type="evidence" value="ECO:0007669"/>
    <property type="project" value="TreeGrafter"/>
</dbReference>
<keyword evidence="4" id="KW-1185">Reference proteome</keyword>
<dbReference type="PANTHER" id="PTHR12911">
    <property type="entry name" value="SAD1/UNC-84-LIKE PROTEIN-RELATED"/>
    <property type="match status" value="1"/>
</dbReference>
<dbReference type="PANTHER" id="PTHR12911:SF8">
    <property type="entry name" value="KLAROID PROTEIN-RELATED"/>
    <property type="match status" value="1"/>
</dbReference>
<keyword evidence="2" id="KW-0472">Membrane</keyword>
<dbReference type="EMBL" id="JANCYW010000004">
    <property type="protein sequence ID" value="KAK4535257.1"/>
    <property type="molecule type" value="Genomic_DNA"/>
</dbReference>
<comment type="caution">
    <text evidence="3">The sequence shown here is derived from an EMBL/GenBank/DDBJ whole genome shotgun (WGS) entry which is preliminary data.</text>
</comment>
<dbReference type="AlphaFoldDB" id="A0AAV9ISD9"/>
<protein>
    <recommendedName>
        <fullName evidence="5">SUN domain-containing protein</fullName>
    </recommendedName>
</protein>
<organism evidence="3 4">
    <name type="scientific">Cyanidium caldarium</name>
    <name type="common">Red alga</name>
    <dbReference type="NCBI Taxonomy" id="2771"/>
    <lineage>
        <taxon>Eukaryota</taxon>
        <taxon>Rhodophyta</taxon>
        <taxon>Bangiophyceae</taxon>
        <taxon>Cyanidiales</taxon>
        <taxon>Cyanidiaceae</taxon>
        <taxon>Cyanidium</taxon>
    </lineage>
</organism>
<accession>A0AAV9ISD9</accession>
<evidence type="ECO:0000256" key="2">
    <source>
        <dbReference type="SAM" id="Phobius"/>
    </source>
</evidence>